<dbReference type="InterPro" id="IPR053171">
    <property type="entry name" value="Viral_Tip_Attach_Protein"/>
</dbReference>
<dbReference type="InterPro" id="IPR015406">
    <property type="entry name" value="GpJ_CSF"/>
</dbReference>
<dbReference type="Pfam" id="PF24801">
    <property type="entry name" value="FNIII-A_GpJ"/>
    <property type="match status" value="1"/>
</dbReference>
<proteinExistence type="predicted"/>
<dbReference type="InterPro" id="IPR036116">
    <property type="entry name" value="FN3_sf"/>
</dbReference>
<dbReference type="Pfam" id="PF09327">
    <property type="entry name" value="Phage_Tail_Tip"/>
    <property type="match status" value="1"/>
</dbReference>
<dbReference type="Proteomes" id="UP000189295">
    <property type="component" value="Unassembled WGS sequence"/>
</dbReference>
<evidence type="ECO:0000259" key="2">
    <source>
        <dbReference type="Pfam" id="PF09327"/>
    </source>
</evidence>
<feature type="region of interest" description="Disordered" evidence="1">
    <location>
        <begin position="1"/>
        <end position="26"/>
    </location>
</feature>
<evidence type="ECO:0000259" key="4">
    <source>
        <dbReference type="Pfam" id="PF24801"/>
    </source>
</evidence>
<dbReference type="RefSeq" id="WP_076954216.1">
    <property type="nucleotide sequence ID" value="NZ_MNPW01000013.1"/>
</dbReference>
<organism evidence="5 6">
    <name type="scientific">Pseudomonas cedrina subsp. cedrina</name>
    <dbReference type="NCBI Taxonomy" id="76762"/>
    <lineage>
        <taxon>Bacteria</taxon>
        <taxon>Pseudomonadati</taxon>
        <taxon>Pseudomonadota</taxon>
        <taxon>Gammaproteobacteria</taxon>
        <taxon>Pseudomonadales</taxon>
        <taxon>Pseudomonadaceae</taxon>
        <taxon>Pseudomonas</taxon>
    </lineage>
</organism>
<dbReference type="InterPro" id="IPR055385">
    <property type="entry name" value="GpJ_HDII-ins2"/>
</dbReference>
<accession>A0A1V2K041</accession>
<feature type="domain" description="Tip attachment protein J" evidence="3">
    <location>
        <begin position="344"/>
        <end position="509"/>
    </location>
</feature>
<dbReference type="Pfam" id="PF13550">
    <property type="entry name" value="Phage-tail_3"/>
    <property type="match status" value="1"/>
</dbReference>
<feature type="domain" description="Tip attachment protein J central straight fiber" evidence="2">
    <location>
        <begin position="1033"/>
        <end position="1171"/>
    </location>
</feature>
<dbReference type="PANTHER" id="PTHR36251:SF2">
    <property type="entry name" value="GIFSY-2 PROPHAGE HOST SPECIFICITY PROTEIN J, PHAGE LAMBDA"/>
    <property type="match status" value="1"/>
</dbReference>
<evidence type="ECO:0000256" key="1">
    <source>
        <dbReference type="SAM" id="MobiDB-lite"/>
    </source>
</evidence>
<evidence type="ECO:0000313" key="5">
    <source>
        <dbReference type="EMBL" id="ONH50999.1"/>
    </source>
</evidence>
<sequence>MGAARKIDVYGAKGGSEKPKTPTEAPDSLRSVAIAKMLIAVGEGEFDGAPTAKDIFLDNTPLQDPQGNMNFPNVKWEWRSGAVDQSYIQGIPSVENETTISTELRSGTPWVRAITNTQLSAVRVRFAWPALQSVDAGGNITGYAIGYKVELATDGGTYQEVLNEAVSGKTTSLYERTRRINLPRATTGWLLRITRLTANQNNNKISDTMQIAGFTEVIDAKIRYPNTALLYIEFSAEQFRSIPAVTIECDGRKWQVPSNYDTRSRTYTGVWDGTFKEAWTDNPVWHTYGITTNDRFGLGRRIKPWMVDKWELYRISQYCDQLVPDGKGGMEPRFVCNLNLQSKADAWSLLRDISTIYRGMTYWAQGQVFTLADMPRATDYDFAYTAANVITEGRQPFIYSSASERTRYTRALISYDNPLNNFDTDVTAVTDAKLQRRYGDNPLEISAIGCTRESEAQRRGKWALLTNSKDRAVTFKVGLDGRIPLPGYVIPIADELLAGRPVGGRISAVNGKVITLDRDTQAKPGDRLILNLPDGKCEGRTVQLVSGRQVTVTVAYSVPPERELVWALDADDLAIPLYRVVSVARPEPGVFEISAVQYDPSKFAHIDTGARLEERPISVVPITVVPAPASVDITSNYSVDQGLAISTMNISWPAVNGAVAYDVEWRKDSGNWIKLQRTGATSVDVTGIYSGAYLARVRSVSAFEISSIWKSSNLTNLEGKVGLPPAVAFLSTTSELFGIGIRWSFPAGAEDTQRTELWYGQANDLSVATKLADLAHPQADYSMQALKAGAQFFFWARLVDRTGNVGPFYPVGNGVMGQASADAAPVLELIAGQIGRTELGQEITDEIDKIPGLQAQIDALDGLSAYDPEQTYLEGDLVVVGKRIYQATGLVPVNTSPPNAAYWVDVGQVLVTANGLARQVEINTTSITELDGVVTAAASSLQALQSAYRDDTGEGDLADALQGYNASASFAQEVKTRASQNAAMVQRQTELTASVGDVAGSVSELESVVVTDRQATAQAIQQIGVELGDTSAAVQTVSQALANTDGKFSTMYSVKMQVNAAGQLVAAGFGLGIEQDEEGVLQSQFLVSADRFAIVSTLAGGQVFTPFTVQNGQVFMRSAFIQDGSITMLKIGQALQSDNYVAGVQGWRLDKAGNLEFNGPAPGGGRLTMTNRAIKVYDENNVKRVQLGDLTA</sequence>
<name>A0A1V2K041_PSECE</name>
<dbReference type="SUPFAM" id="SSF49265">
    <property type="entry name" value="Fibronectin type III"/>
    <property type="match status" value="1"/>
</dbReference>
<feature type="domain" description="Tip attachment protein J HDII-ins2" evidence="4">
    <location>
        <begin position="94"/>
        <end position="220"/>
    </location>
</feature>
<dbReference type="InterPro" id="IPR032876">
    <property type="entry name" value="J_dom"/>
</dbReference>
<gene>
    <name evidence="5" type="ORF">BLL36_24115</name>
</gene>
<reference evidence="5 6" key="1">
    <citation type="submission" date="2016-10" db="EMBL/GenBank/DDBJ databases">
        <title>Pseudomonas lactis sp. nov. and Pseudomonas paralactis sp. nov., isolated from bovine raw milk.</title>
        <authorList>
            <person name="Von Neubeck M."/>
            <person name="Huptas C."/>
            <person name="Glueck C."/>
            <person name="Krewinkel M."/>
            <person name="Stoeckel M."/>
            <person name="Stressler T."/>
            <person name="Fischer L."/>
            <person name="Hinrichs J."/>
            <person name="Scherer S."/>
            <person name="Wenning M."/>
        </authorList>
    </citation>
    <scope>NUCLEOTIDE SEQUENCE [LARGE SCALE GENOMIC DNA]</scope>
    <source>
        <strain evidence="5 6">DSM 17516</strain>
    </source>
</reference>
<dbReference type="OrthoDB" id="109844at2"/>
<dbReference type="AlphaFoldDB" id="A0A1V2K041"/>
<dbReference type="PANTHER" id="PTHR36251">
    <property type="entry name" value="FELS-1 PROPHAGE HOST SPECIFICITY PROTEIN-RELATED"/>
    <property type="match status" value="1"/>
</dbReference>
<protein>
    <submittedName>
        <fullName evidence="5">Host specificity protein</fullName>
    </submittedName>
</protein>
<evidence type="ECO:0000313" key="6">
    <source>
        <dbReference type="Proteomes" id="UP000189295"/>
    </source>
</evidence>
<evidence type="ECO:0000259" key="3">
    <source>
        <dbReference type="Pfam" id="PF13550"/>
    </source>
</evidence>
<comment type="caution">
    <text evidence="5">The sequence shown here is derived from an EMBL/GenBank/DDBJ whole genome shotgun (WGS) entry which is preliminary data.</text>
</comment>
<dbReference type="EMBL" id="MNPW01000013">
    <property type="protein sequence ID" value="ONH50999.1"/>
    <property type="molecule type" value="Genomic_DNA"/>
</dbReference>